<feature type="binding site" evidence="3">
    <location>
        <position position="356"/>
    </location>
    <ligand>
        <name>Zn(2+)</name>
        <dbReference type="ChEBI" id="CHEBI:29105"/>
    </ligand>
</feature>
<dbReference type="Gene3D" id="1.10.40.50">
    <property type="entry name" value="Probable gtpase engc, domain 3"/>
    <property type="match status" value="1"/>
</dbReference>
<feature type="binding site" evidence="3">
    <location>
        <position position="349"/>
    </location>
    <ligand>
        <name>Zn(2+)</name>
        <dbReference type="ChEBI" id="CHEBI:29105"/>
    </ligand>
</feature>
<dbReference type="Proteomes" id="UP001216907">
    <property type="component" value="Unassembled WGS sequence"/>
</dbReference>
<gene>
    <name evidence="3 7" type="primary">rsgA</name>
    <name evidence="7" type="ORF">PZE19_23265</name>
</gene>
<keyword evidence="3" id="KW-0479">Metal-binding</keyword>
<dbReference type="PANTHER" id="PTHR32120:SF11">
    <property type="entry name" value="SMALL RIBOSOMAL SUBUNIT BIOGENESIS GTPASE RSGA 1, MITOCHONDRIAL-RELATED"/>
    <property type="match status" value="1"/>
</dbReference>
<feature type="compositionally biased region" description="Gly residues" evidence="4">
    <location>
        <begin position="69"/>
        <end position="80"/>
    </location>
</feature>
<feature type="domain" description="CP-type G" evidence="6">
    <location>
        <begin position="167"/>
        <end position="325"/>
    </location>
</feature>
<protein>
    <recommendedName>
        <fullName evidence="3">Small ribosomal subunit biogenesis GTPase RsgA</fullName>
        <ecNumber evidence="3">3.6.1.-</ecNumber>
    </recommendedName>
</protein>
<dbReference type="InterPro" id="IPR010914">
    <property type="entry name" value="RsgA_GTPase_dom"/>
</dbReference>
<dbReference type="CDD" id="cd01854">
    <property type="entry name" value="YjeQ_EngC"/>
    <property type="match status" value="1"/>
</dbReference>
<feature type="domain" description="EngC GTPase" evidence="5">
    <location>
        <begin position="176"/>
        <end position="323"/>
    </location>
</feature>
<feature type="binding site" evidence="3">
    <location>
        <begin position="216"/>
        <end position="219"/>
    </location>
    <ligand>
        <name>GTP</name>
        <dbReference type="ChEBI" id="CHEBI:37565"/>
    </ligand>
</feature>
<dbReference type="InterPro" id="IPR030378">
    <property type="entry name" value="G_CP_dom"/>
</dbReference>
<reference evidence="7 8" key="1">
    <citation type="submission" date="2023-03" db="EMBL/GenBank/DDBJ databases">
        <title>Paludisphaera mucosa sp. nov. a novel planctomycete from northern fen.</title>
        <authorList>
            <person name="Ivanova A."/>
        </authorList>
    </citation>
    <scope>NUCLEOTIDE SEQUENCE [LARGE SCALE GENOMIC DNA]</scope>
    <source>
        <strain evidence="7 8">Pla2</strain>
    </source>
</reference>
<evidence type="ECO:0000256" key="2">
    <source>
        <dbReference type="ARBA" id="ARBA00023134"/>
    </source>
</evidence>
<keyword evidence="2 3" id="KW-0342">GTP-binding</keyword>
<keyword evidence="3" id="KW-0694">RNA-binding</keyword>
<keyword evidence="8" id="KW-1185">Reference proteome</keyword>
<comment type="subcellular location">
    <subcellularLocation>
        <location evidence="3">Cytoplasm</location>
    </subcellularLocation>
</comment>
<dbReference type="InterPro" id="IPR027417">
    <property type="entry name" value="P-loop_NTPase"/>
</dbReference>
<keyword evidence="3" id="KW-0963">Cytoplasm</keyword>
<dbReference type="PANTHER" id="PTHR32120">
    <property type="entry name" value="SMALL RIBOSOMAL SUBUNIT BIOGENESIS GTPASE RSGA"/>
    <property type="match status" value="1"/>
</dbReference>
<comment type="similarity">
    <text evidence="3">Belongs to the TRAFAC class YlqF/YawG GTPase family. RsgA subfamily.</text>
</comment>
<name>A0ABT6FGK5_9BACT</name>
<dbReference type="EC" id="3.6.1.-" evidence="3"/>
<feature type="compositionally biased region" description="Basic and acidic residues" evidence="4">
    <location>
        <begin position="21"/>
        <end position="53"/>
    </location>
</feature>
<keyword evidence="3" id="KW-0378">Hydrolase</keyword>
<proteinExistence type="inferred from homology"/>
<dbReference type="RefSeq" id="WP_277862992.1">
    <property type="nucleotide sequence ID" value="NZ_JARRAG010000002.1"/>
</dbReference>
<dbReference type="InterPro" id="IPR012340">
    <property type="entry name" value="NA-bd_OB-fold"/>
</dbReference>
<evidence type="ECO:0000256" key="4">
    <source>
        <dbReference type="SAM" id="MobiDB-lite"/>
    </source>
</evidence>
<keyword evidence="3" id="KW-0699">rRNA-binding</keyword>
<sequence>MANKKKKVRIDLKKNRQKRTRANDLTRAFGDEKPASSESIAGERVRPKGEMSRRRTIMTDVNEAPSPPGGGGAGGGGEGASGRRAVDESAWVAGRVVRIHGLLNVVDTDDGRSFPCHVRRLLKSMAIDGRNVVAVGDRVWFRPPEGGGEEGVIERVEARSGVVTRGYRGRRHVLAANVDSVFIVSALAEPGLKISLIDRYLAAAEVGGVRPVIVLNKADLVDVAPYQWVVGLYTQLGYETIVTSAPDGRGIDRLRGLLRKGVTAISGQSGVGKSSLLNVIQPGLNLRVNEVSDWTSKGKHTTTTAELIRLNDGGYVVDTPGLRQFELWGVLPAELEGCFVEFRPFIPLCRFPDCSHTHENRCAVKDAVYWGWIHAGRYESYLKLYHQKPDEGF</sequence>
<evidence type="ECO:0000313" key="7">
    <source>
        <dbReference type="EMBL" id="MDG3006699.1"/>
    </source>
</evidence>
<evidence type="ECO:0000256" key="1">
    <source>
        <dbReference type="ARBA" id="ARBA00022741"/>
    </source>
</evidence>
<dbReference type="Gene3D" id="2.40.50.140">
    <property type="entry name" value="Nucleic acid-binding proteins"/>
    <property type="match status" value="1"/>
</dbReference>
<feature type="region of interest" description="Disordered" evidence="4">
    <location>
        <begin position="1"/>
        <end position="82"/>
    </location>
</feature>
<evidence type="ECO:0000313" key="8">
    <source>
        <dbReference type="Proteomes" id="UP001216907"/>
    </source>
</evidence>
<dbReference type="Gene3D" id="3.40.50.300">
    <property type="entry name" value="P-loop containing nucleotide triphosphate hydrolases"/>
    <property type="match status" value="1"/>
</dbReference>
<evidence type="ECO:0000259" key="6">
    <source>
        <dbReference type="PROSITE" id="PS51721"/>
    </source>
</evidence>
<evidence type="ECO:0000256" key="3">
    <source>
        <dbReference type="HAMAP-Rule" id="MF_01820"/>
    </source>
</evidence>
<keyword evidence="3" id="KW-0690">Ribosome biogenesis</keyword>
<comment type="function">
    <text evidence="3">One of several proteins that assist in the late maturation steps of the functional core of the 30S ribosomal subunit. Helps release RbfA from mature subunits. May play a role in the assembly of ribosomal proteins into the subunit. Circularly permuted GTPase that catalyzes slow GTP hydrolysis, GTPase activity is stimulated by the 30S ribosomal subunit.</text>
</comment>
<dbReference type="Pfam" id="PF03193">
    <property type="entry name" value="RsgA_GTPase"/>
    <property type="match status" value="1"/>
</dbReference>
<feature type="binding site" evidence="3">
    <location>
        <begin position="267"/>
        <end position="275"/>
    </location>
    <ligand>
        <name>GTP</name>
        <dbReference type="ChEBI" id="CHEBI:37565"/>
    </ligand>
</feature>
<keyword evidence="3" id="KW-0862">Zinc</keyword>
<dbReference type="PROSITE" id="PS50936">
    <property type="entry name" value="ENGC_GTPASE"/>
    <property type="match status" value="1"/>
</dbReference>
<accession>A0ABT6FGK5</accession>
<organism evidence="7 8">
    <name type="scientific">Paludisphaera mucosa</name>
    <dbReference type="NCBI Taxonomy" id="3030827"/>
    <lineage>
        <taxon>Bacteria</taxon>
        <taxon>Pseudomonadati</taxon>
        <taxon>Planctomycetota</taxon>
        <taxon>Planctomycetia</taxon>
        <taxon>Isosphaerales</taxon>
        <taxon>Isosphaeraceae</taxon>
        <taxon>Paludisphaera</taxon>
    </lineage>
</organism>
<dbReference type="InterPro" id="IPR004881">
    <property type="entry name" value="Ribosome_biogen_GTPase_RsgA"/>
</dbReference>
<dbReference type="HAMAP" id="MF_01820">
    <property type="entry name" value="GTPase_RsgA"/>
    <property type="match status" value="1"/>
</dbReference>
<evidence type="ECO:0000259" key="5">
    <source>
        <dbReference type="PROSITE" id="PS50936"/>
    </source>
</evidence>
<comment type="caution">
    <text evidence="7">The sequence shown here is derived from an EMBL/GenBank/DDBJ whole genome shotgun (WGS) entry which is preliminary data.</text>
</comment>
<feature type="binding site" evidence="3">
    <location>
        <position position="354"/>
    </location>
    <ligand>
        <name>Zn(2+)</name>
        <dbReference type="ChEBI" id="CHEBI:29105"/>
    </ligand>
</feature>
<dbReference type="PROSITE" id="PS51721">
    <property type="entry name" value="G_CP"/>
    <property type="match status" value="1"/>
</dbReference>
<feature type="binding site" evidence="3">
    <location>
        <position position="362"/>
    </location>
    <ligand>
        <name>Zn(2+)</name>
        <dbReference type="ChEBI" id="CHEBI:29105"/>
    </ligand>
</feature>
<comment type="subunit">
    <text evidence="3">Monomer. Associates with 30S ribosomal subunit, binds 16S rRNA.</text>
</comment>
<dbReference type="SUPFAM" id="SSF52540">
    <property type="entry name" value="P-loop containing nucleoside triphosphate hydrolases"/>
    <property type="match status" value="1"/>
</dbReference>
<comment type="cofactor">
    <cofactor evidence="3">
        <name>Zn(2+)</name>
        <dbReference type="ChEBI" id="CHEBI:29105"/>
    </cofactor>
    <text evidence="3">Binds 1 zinc ion per subunit.</text>
</comment>
<keyword evidence="1 3" id="KW-0547">Nucleotide-binding</keyword>
<dbReference type="EMBL" id="JARRAG010000002">
    <property type="protein sequence ID" value="MDG3006699.1"/>
    <property type="molecule type" value="Genomic_DNA"/>
</dbReference>
<dbReference type="NCBIfam" id="TIGR00157">
    <property type="entry name" value="ribosome small subunit-dependent GTPase A"/>
    <property type="match status" value="1"/>
</dbReference>